<sequence length="79" mass="9346">MKYFDYLNSNKKNLVEQLERILTLYKVEPVGTGYVDCIVMRDNLKQFVDEITALGVVISGVSWWCYVDPWLQVPDDWKR</sequence>
<proteinExistence type="predicted"/>
<dbReference type="RefSeq" id="WP_315604572.1">
    <property type="nucleotide sequence ID" value="NZ_CP130318.1"/>
</dbReference>
<dbReference type="AlphaFoldDB" id="A0AA96REE8"/>
<accession>A0AA96REE8</accession>
<dbReference type="EMBL" id="CP130318">
    <property type="protein sequence ID" value="WNQ10797.1"/>
    <property type="molecule type" value="Genomic_DNA"/>
</dbReference>
<protein>
    <submittedName>
        <fullName evidence="1">Uncharacterized protein</fullName>
    </submittedName>
</protein>
<keyword evidence="2" id="KW-1185">Reference proteome</keyword>
<organism evidence="1 2">
    <name type="scientific">Paenibacillus aurantius</name>
    <dbReference type="NCBI Taxonomy" id="2918900"/>
    <lineage>
        <taxon>Bacteria</taxon>
        <taxon>Bacillati</taxon>
        <taxon>Bacillota</taxon>
        <taxon>Bacilli</taxon>
        <taxon>Bacillales</taxon>
        <taxon>Paenibacillaceae</taxon>
        <taxon>Paenibacillus</taxon>
    </lineage>
</organism>
<reference evidence="1 2" key="1">
    <citation type="submission" date="2022-02" db="EMBL/GenBank/DDBJ databases">
        <title>Paenibacillus sp. MBLB1776 Whole Genome Shotgun Sequencing.</title>
        <authorList>
            <person name="Hwang C.Y."/>
            <person name="Cho E.-S."/>
            <person name="Seo M.-J."/>
        </authorList>
    </citation>
    <scope>NUCLEOTIDE SEQUENCE [LARGE SCALE GENOMIC DNA]</scope>
    <source>
        <strain evidence="1 2">MBLB1776</strain>
    </source>
</reference>
<name>A0AA96REE8_9BACL</name>
<dbReference type="KEGG" id="paun:MJA45_24780"/>
<dbReference type="Proteomes" id="UP001305702">
    <property type="component" value="Chromosome"/>
</dbReference>
<evidence type="ECO:0000313" key="2">
    <source>
        <dbReference type="Proteomes" id="UP001305702"/>
    </source>
</evidence>
<evidence type="ECO:0000313" key="1">
    <source>
        <dbReference type="EMBL" id="WNQ10797.1"/>
    </source>
</evidence>
<gene>
    <name evidence="1" type="ORF">MJA45_24780</name>
</gene>